<proteinExistence type="inferred from homology"/>
<evidence type="ECO:0000256" key="7">
    <source>
        <dbReference type="RuleBase" id="RU363032"/>
    </source>
</evidence>
<feature type="domain" description="ABC transmembrane type-1" evidence="8">
    <location>
        <begin position="129"/>
        <end position="332"/>
    </location>
</feature>
<comment type="similarity">
    <text evidence="7">Belongs to the binding-protein-dependent transport system permease family.</text>
</comment>
<dbReference type="EMBL" id="AFXA01000011">
    <property type="protein sequence ID" value="EGV00078.1"/>
    <property type="molecule type" value="Genomic_DNA"/>
</dbReference>
<evidence type="ECO:0000256" key="6">
    <source>
        <dbReference type="ARBA" id="ARBA00023136"/>
    </source>
</evidence>
<name>F9UK73_9BACT</name>
<evidence type="ECO:0000313" key="9">
    <source>
        <dbReference type="EMBL" id="EGV00078.1"/>
    </source>
</evidence>
<feature type="transmembrane region" description="Helical" evidence="7">
    <location>
        <begin position="168"/>
        <end position="190"/>
    </location>
</feature>
<feature type="transmembrane region" description="Helical" evidence="7">
    <location>
        <begin position="313"/>
        <end position="339"/>
    </location>
</feature>
<dbReference type="Pfam" id="PF00528">
    <property type="entry name" value="BPD_transp_1"/>
    <property type="match status" value="1"/>
</dbReference>
<dbReference type="Proteomes" id="UP000004978">
    <property type="component" value="Unassembled WGS sequence"/>
</dbReference>
<evidence type="ECO:0000313" key="10">
    <source>
        <dbReference type="Proteomes" id="UP000004978"/>
    </source>
</evidence>
<dbReference type="AlphaFoldDB" id="F9UK73"/>
<dbReference type="eggNOG" id="COG0601">
    <property type="taxonomic scope" value="Bacteria"/>
</dbReference>
<comment type="caution">
    <text evidence="9">The sequence shown here is derived from an EMBL/GenBank/DDBJ whole genome shotgun (WGS) entry which is preliminary data.</text>
</comment>
<keyword evidence="5 7" id="KW-1133">Transmembrane helix</keyword>
<keyword evidence="10" id="KW-1185">Reference proteome</keyword>
<dbReference type="InterPro" id="IPR035906">
    <property type="entry name" value="MetI-like_sf"/>
</dbReference>
<feature type="transmembrane region" description="Helical" evidence="7">
    <location>
        <begin position="268"/>
        <end position="293"/>
    </location>
</feature>
<protein>
    <submittedName>
        <fullName evidence="9">Oligopeptide transport system permease protein</fullName>
    </submittedName>
</protein>
<reference evidence="9 10" key="1">
    <citation type="journal article" date="2013" name="Genome Announc.">
        <title>Genome Sequence of Mycoplasma columbinum Strain SF7.</title>
        <authorList>
            <person name="Guo Z."/>
            <person name="Xu X."/>
            <person name="Zheng Q."/>
            <person name="Li T."/>
            <person name="Kuang S."/>
            <person name="Zhang Z."/>
            <person name="Chen Y."/>
            <person name="Lu X."/>
            <person name="Zhou R."/>
            <person name="Bi D."/>
            <person name="Jin H."/>
        </authorList>
    </citation>
    <scope>NUCLEOTIDE SEQUENCE [LARGE SCALE GENOMIC DNA]</scope>
    <source>
        <strain evidence="9 10">SF7</strain>
    </source>
</reference>
<comment type="subcellular location">
    <subcellularLocation>
        <location evidence="1 7">Cell membrane</location>
        <topology evidence="1 7">Multi-pass membrane protein</topology>
    </subcellularLocation>
</comment>
<dbReference type="PANTHER" id="PTHR30465:SF0">
    <property type="entry name" value="OLIGOPEPTIDE TRANSPORT SYSTEM PERMEASE PROTEIN APPB"/>
    <property type="match status" value="1"/>
</dbReference>
<accession>F9UK73</accession>
<gene>
    <name evidence="9" type="ORF">MCSF7_01421</name>
</gene>
<dbReference type="Gene3D" id="1.10.3720.10">
    <property type="entry name" value="MetI-like"/>
    <property type="match status" value="1"/>
</dbReference>
<dbReference type="STRING" id="1037410.MCSF7_01421"/>
<evidence type="ECO:0000256" key="3">
    <source>
        <dbReference type="ARBA" id="ARBA00022475"/>
    </source>
</evidence>
<evidence type="ECO:0000256" key="4">
    <source>
        <dbReference type="ARBA" id="ARBA00022692"/>
    </source>
</evidence>
<dbReference type="GO" id="GO:0005886">
    <property type="term" value="C:plasma membrane"/>
    <property type="evidence" value="ECO:0007669"/>
    <property type="project" value="UniProtKB-SubCell"/>
</dbReference>
<evidence type="ECO:0000256" key="5">
    <source>
        <dbReference type="ARBA" id="ARBA00022989"/>
    </source>
</evidence>
<dbReference type="InterPro" id="IPR000515">
    <property type="entry name" value="MetI-like"/>
</dbReference>
<keyword evidence="4 7" id="KW-0812">Transmembrane</keyword>
<feature type="transmembrane region" description="Helical" evidence="7">
    <location>
        <begin position="134"/>
        <end position="156"/>
    </location>
</feature>
<dbReference type="PANTHER" id="PTHR30465">
    <property type="entry name" value="INNER MEMBRANE ABC TRANSPORTER"/>
    <property type="match status" value="1"/>
</dbReference>
<evidence type="ECO:0000256" key="1">
    <source>
        <dbReference type="ARBA" id="ARBA00004651"/>
    </source>
</evidence>
<dbReference type="GO" id="GO:0055085">
    <property type="term" value="P:transmembrane transport"/>
    <property type="evidence" value="ECO:0007669"/>
    <property type="project" value="InterPro"/>
</dbReference>
<sequence>MLKYIFQRIAFAILTLIVISIFVYVLVSVFGSNPLRSYAEAEYPKISRNNPNLTFDAYLQNLELERGIRYAVIDAGGNSIPGAKIPVLIRYFAYIGGVFRGEFGDVLNPANNPDPEQYRTLPQLFFIPLRNTTFITLPSMLLSLVIGIGLGIFAGYKRGKLIDSSINVFVLIFVALPSFIIAPLAIAIGVKLGILPVVPRFEDESFGTIFVAYLPPIIVSTLSSLAGGVILTRNMVITVLTSNYVLIAKTKGLSETQIFFKYVLRNSFIPLFGLIFGSFLGLLSGSVIIEQYWGIKGTSQVILNGFSTGEINVIMFSTLFFTLIGLFAAILVDLAYLILDPRITYTSKSKRNYTMFFKAYLERRRLEKELFATQIKKQGGVNGA</sequence>
<dbReference type="CDD" id="cd06261">
    <property type="entry name" value="TM_PBP2"/>
    <property type="match status" value="1"/>
</dbReference>
<feature type="transmembrane region" description="Helical" evidence="7">
    <location>
        <begin position="210"/>
        <end position="231"/>
    </location>
</feature>
<keyword evidence="6 7" id="KW-0472">Membrane</keyword>
<feature type="transmembrane region" description="Helical" evidence="7">
    <location>
        <begin position="9"/>
        <end position="30"/>
    </location>
</feature>
<dbReference type="SUPFAM" id="SSF161098">
    <property type="entry name" value="MetI-like"/>
    <property type="match status" value="1"/>
</dbReference>
<keyword evidence="3" id="KW-1003">Cell membrane</keyword>
<dbReference type="PROSITE" id="PS50928">
    <property type="entry name" value="ABC_TM1"/>
    <property type="match status" value="1"/>
</dbReference>
<dbReference type="RefSeq" id="WP_006608691.1">
    <property type="nucleotide sequence ID" value="NZ_AFXA01000011.1"/>
</dbReference>
<keyword evidence="2 7" id="KW-0813">Transport</keyword>
<organism evidence="9 10">
    <name type="scientific">Mycoplasmopsis columbina SF7</name>
    <dbReference type="NCBI Taxonomy" id="1037410"/>
    <lineage>
        <taxon>Bacteria</taxon>
        <taxon>Bacillati</taxon>
        <taxon>Mycoplasmatota</taxon>
        <taxon>Mycoplasmoidales</taxon>
        <taxon>Metamycoplasmataceae</taxon>
        <taxon>Mycoplasmopsis</taxon>
    </lineage>
</organism>
<evidence type="ECO:0000256" key="2">
    <source>
        <dbReference type="ARBA" id="ARBA00022448"/>
    </source>
</evidence>
<evidence type="ECO:0000259" key="8">
    <source>
        <dbReference type="PROSITE" id="PS50928"/>
    </source>
</evidence>